<dbReference type="InterPro" id="IPR013320">
    <property type="entry name" value="ConA-like_dom_sf"/>
</dbReference>
<dbReference type="PROSITE" id="PS51318">
    <property type="entry name" value="TAT"/>
    <property type="match status" value="1"/>
</dbReference>
<dbReference type="PANTHER" id="PTHR42693">
    <property type="entry name" value="ARYLSULFATASE FAMILY MEMBER"/>
    <property type="match status" value="1"/>
</dbReference>
<dbReference type="KEGG" id="pbu:L21SP3_00267"/>
<dbReference type="Pfam" id="PF00884">
    <property type="entry name" value="Sulfatase"/>
    <property type="match status" value="1"/>
</dbReference>
<keyword evidence="3 6" id="KW-0378">Hydrolase</keyword>
<dbReference type="EMBL" id="CP019633">
    <property type="protein sequence ID" value="AQQ08486.1"/>
    <property type="molecule type" value="Genomic_DNA"/>
</dbReference>
<dbReference type="GO" id="GO:0004065">
    <property type="term" value="F:arylsulfatase activity"/>
    <property type="evidence" value="ECO:0007669"/>
    <property type="project" value="UniProtKB-EC"/>
</dbReference>
<proteinExistence type="inferred from homology"/>
<dbReference type="Gene3D" id="3.30.1120.10">
    <property type="match status" value="1"/>
</dbReference>
<dbReference type="AlphaFoldDB" id="A0A1Q2HMP1"/>
<evidence type="ECO:0000256" key="3">
    <source>
        <dbReference type="ARBA" id="ARBA00022801"/>
    </source>
</evidence>
<keyword evidence="7" id="KW-1185">Reference proteome</keyword>
<dbReference type="GO" id="GO:0046872">
    <property type="term" value="F:metal ion binding"/>
    <property type="evidence" value="ECO:0007669"/>
    <property type="project" value="UniProtKB-KW"/>
</dbReference>
<organism evidence="6 7">
    <name type="scientific">Sedimentisphaera cyanobacteriorum</name>
    <dbReference type="NCBI Taxonomy" id="1940790"/>
    <lineage>
        <taxon>Bacteria</taxon>
        <taxon>Pseudomonadati</taxon>
        <taxon>Planctomycetota</taxon>
        <taxon>Phycisphaerae</taxon>
        <taxon>Sedimentisphaerales</taxon>
        <taxon>Sedimentisphaeraceae</taxon>
        <taxon>Sedimentisphaera</taxon>
    </lineage>
</organism>
<dbReference type="InterPro" id="IPR024607">
    <property type="entry name" value="Sulfatase_CS"/>
</dbReference>
<dbReference type="Gene3D" id="2.60.120.200">
    <property type="match status" value="1"/>
</dbReference>
<keyword evidence="4" id="KW-0106">Calcium</keyword>
<dbReference type="SUPFAM" id="SSF49899">
    <property type="entry name" value="Concanavalin A-like lectins/glucanases"/>
    <property type="match status" value="1"/>
</dbReference>
<dbReference type="EC" id="3.1.6.1" evidence="6"/>
<dbReference type="RefSeq" id="WP_077538815.1">
    <property type="nucleotide sequence ID" value="NZ_CP019633.1"/>
</dbReference>
<dbReference type="Gene3D" id="3.40.720.10">
    <property type="entry name" value="Alkaline Phosphatase, subunit A"/>
    <property type="match status" value="1"/>
</dbReference>
<dbReference type="InterPro" id="IPR006311">
    <property type="entry name" value="TAT_signal"/>
</dbReference>
<name>A0A1Q2HMP1_9BACT</name>
<sequence length="666" mass="72369">MHKHTRRDFIKAAGCSVLSAQFAGGLSFAQTPASGSKPNIIFILIDDMGYADPSCFGNPVMKTPNMDRLAKQGIRLTNFYVNAPVCSPTRVGLTTGQYPTRWDIHTYIASSSRNDSREMADYLDLDAPSLARFLKSSGYATAHIGKWHMGGGRDVDYAPFPSEYGFDESYVNFEGLGDRVLINGHGLSDQSGQLGKGDIRWADKHELSGIYVDKVIDFISRNKDKSFFINLWPDDVHTQHLPEKIGKWKNVTDNPHEQKFFAVLENLDEQIGRLMNALESHGVAEDTLVVLVSDNGPTDGGNFYSDGWNPPGFTGKLRGRKLSLYEGGIRMPFIARWPGRIKAGSVNRQSVVCGMDMLPTLCSIAGVEVPESANLDGLNMSGALLGDAPQRDEPVFWHCGEPFFQPGTGSPFNSSPSLAVRDGDWKFLINPDGSEAQLYNLSEDISEQDNLFEEHPDKVSELWGKIRAWASDVGVPVQNNTPTPALAPVTIDLGKSKARAVNTGVDVAQDDSGQRFCFEGSGCLDVFIMDVPKLEDSGVMISAEAAPDAQDGVLLAQGGSRTGYSLYLDGGKPAFCVCVENSRTTIKGSENVPSGKFDISAVLSSSGRMELYVNGELTASGQKDSVFTRDAGDTLQIGADLISQVGTYSSENWFKGCLSNIRISTL</sequence>
<evidence type="ECO:0000256" key="1">
    <source>
        <dbReference type="ARBA" id="ARBA00008779"/>
    </source>
</evidence>
<gene>
    <name evidence="6" type="primary">atsA_4</name>
    <name evidence="6" type="ORF">L21SP3_00267</name>
</gene>
<dbReference type="OrthoDB" id="9783154at2"/>
<evidence type="ECO:0000313" key="6">
    <source>
        <dbReference type="EMBL" id="AQQ08486.1"/>
    </source>
</evidence>
<dbReference type="SUPFAM" id="SSF53649">
    <property type="entry name" value="Alkaline phosphatase-like"/>
    <property type="match status" value="1"/>
</dbReference>
<reference evidence="7" key="1">
    <citation type="submission" date="2017-02" db="EMBL/GenBank/DDBJ databases">
        <title>Comparative genomics and description of representatives of a novel lineage of planctomycetes thriving in anoxic sediments.</title>
        <authorList>
            <person name="Spring S."/>
            <person name="Bunk B."/>
            <person name="Sproer C."/>
            <person name="Klenk H.-P."/>
        </authorList>
    </citation>
    <scope>NUCLEOTIDE SEQUENCE [LARGE SCALE GENOMIC DNA]</scope>
    <source>
        <strain evidence="7">L21-RPul-D3</strain>
    </source>
</reference>
<dbReference type="InterPro" id="IPR000917">
    <property type="entry name" value="Sulfatase_N"/>
</dbReference>
<accession>A0A1Q2HMP1</accession>
<dbReference type="InterPro" id="IPR050738">
    <property type="entry name" value="Sulfatase"/>
</dbReference>
<protein>
    <submittedName>
        <fullName evidence="6">Arylsulfatase</fullName>
        <ecNumber evidence="6">3.1.6.1</ecNumber>
    </submittedName>
</protein>
<dbReference type="Pfam" id="PF13385">
    <property type="entry name" value="Laminin_G_3"/>
    <property type="match status" value="1"/>
</dbReference>
<evidence type="ECO:0000259" key="5">
    <source>
        <dbReference type="Pfam" id="PF00884"/>
    </source>
</evidence>
<dbReference type="STRING" id="1940790.L21SP3_00267"/>
<evidence type="ECO:0000256" key="4">
    <source>
        <dbReference type="ARBA" id="ARBA00022837"/>
    </source>
</evidence>
<comment type="similarity">
    <text evidence="1">Belongs to the sulfatase family.</text>
</comment>
<dbReference type="InterPro" id="IPR017850">
    <property type="entry name" value="Alkaline_phosphatase_core_sf"/>
</dbReference>
<keyword evidence="2" id="KW-0479">Metal-binding</keyword>
<evidence type="ECO:0000313" key="7">
    <source>
        <dbReference type="Proteomes" id="UP000188273"/>
    </source>
</evidence>
<feature type="domain" description="Sulfatase N-terminal" evidence="5">
    <location>
        <begin position="38"/>
        <end position="367"/>
    </location>
</feature>
<dbReference type="PANTHER" id="PTHR42693:SF33">
    <property type="entry name" value="ARYLSULFATASE"/>
    <property type="match status" value="1"/>
</dbReference>
<dbReference type="Proteomes" id="UP000188273">
    <property type="component" value="Chromosome"/>
</dbReference>
<dbReference type="PROSITE" id="PS00149">
    <property type="entry name" value="SULFATASE_2"/>
    <property type="match status" value="1"/>
</dbReference>
<evidence type="ECO:0000256" key="2">
    <source>
        <dbReference type="ARBA" id="ARBA00022723"/>
    </source>
</evidence>